<sequence>MSENLVFYSEIKSILETVIRTSVDIGHSKEKTSTKGATMRREPDFDTVVEMLAREATRKIDAVFSQLSSTLHNENQTLQARVGGLQSELKTTQENFENARMWREHVLSGSPVLFQQSGLVYTLKPSGKLKTRTDQLNGDGPETGHDEGEEAAKEVNSEAESSAAIGQDIKEDSSTTNTAESKTPESQNTPEAGVRGKGKQFVCEVCTKSFSRQFHLMKHRNTHREQRPFSCDQCPRRFRNTQTFEYHLLRHEERKYATLKCPLCEKMFKTQMHLKTHQMVHTDTRPFTCSTCEKAFKTKHSLQAHQVVHSAEKPHRCSECGEGFRRRTREKGNRRVIYRRDRTSVDVTPFSCKTCRKGLDSAGALRRHEQIHTGQRQHTCPTCGKSFFYKATYDYHQRIHTGERPFGCDVCGKRFIIPQALKSHKLQHSGEKPHQCEQCDKAFRIYTNLLRHMRVHTGEKPYECEVCGVRFRQLGHVKFHMQVHTGERPYSCSSCGLGFSDSRLLKRHNCAEKHQNTSEDTLATS</sequence>
<accession>A0ACB9WNG5</accession>
<evidence type="ECO:0000313" key="1">
    <source>
        <dbReference type="EMBL" id="KAI4815337.1"/>
    </source>
</evidence>
<evidence type="ECO:0000313" key="2">
    <source>
        <dbReference type="Proteomes" id="UP001057452"/>
    </source>
</evidence>
<organism evidence="1 2">
    <name type="scientific">Chaenocephalus aceratus</name>
    <name type="common">Blackfin icefish</name>
    <name type="synonym">Chaenichthys aceratus</name>
    <dbReference type="NCBI Taxonomy" id="36190"/>
    <lineage>
        <taxon>Eukaryota</taxon>
        <taxon>Metazoa</taxon>
        <taxon>Chordata</taxon>
        <taxon>Craniata</taxon>
        <taxon>Vertebrata</taxon>
        <taxon>Euteleostomi</taxon>
        <taxon>Actinopterygii</taxon>
        <taxon>Neopterygii</taxon>
        <taxon>Teleostei</taxon>
        <taxon>Neoteleostei</taxon>
        <taxon>Acanthomorphata</taxon>
        <taxon>Eupercaria</taxon>
        <taxon>Perciformes</taxon>
        <taxon>Notothenioidei</taxon>
        <taxon>Channichthyidae</taxon>
        <taxon>Chaenocephalus</taxon>
    </lineage>
</organism>
<keyword evidence="2" id="KW-1185">Reference proteome</keyword>
<protein>
    <submittedName>
        <fullName evidence="1">Uncharacterized protein</fullName>
    </submittedName>
</protein>
<dbReference type="Proteomes" id="UP001057452">
    <property type="component" value="Chromosome 13"/>
</dbReference>
<gene>
    <name evidence="1" type="ORF">KUCAC02_005486</name>
</gene>
<name>A0ACB9WNG5_CHAAC</name>
<reference evidence="1" key="1">
    <citation type="submission" date="2022-05" db="EMBL/GenBank/DDBJ databases">
        <title>Chromosome-level genome of Chaenocephalus aceratus.</title>
        <authorList>
            <person name="Park H."/>
        </authorList>
    </citation>
    <scope>NUCLEOTIDE SEQUENCE</scope>
    <source>
        <strain evidence="1">KU_202001</strain>
    </source>
</reference>
<proteinExistence type="predicted"/>
<dbReference type="EMBL" id="CM043797">
    <property type="protein sequence ID" value="KAI4815337.1"/>
    <property type="molecule type" value="Genomic_DNA"/>
</dbReference>
<comment type="caution">
    <text evidence="1">The sequence shown here is derived from an EMBL/GenBank/DDBJ whole genome shotgun (WGS) entry which is preliminary data.</text>
</comment>